<evidence type="ECO:0000259" key="2">
    <source>
        <dbReference type="Pfam" id="PF07593"/>
    </source>
</evidence>
<evidence type="ECO:0000313" key="4">
    <source>
        <dbReference type="Proteomes" id="UP000475249"/>
    </source>
</evidence>
<accession>A0A6L9E955</accession>
<dbReference type="Pfam" id="PF13517">
    <property type="entry name" value="FG-GAP_3"/>
    <property type="match status" value="3"/>
</dbReference>
<organism evidence="3 4">
    <name type="scientific">Poritiphilus flavus</name>
    <dbReference type="NCBI Taxonomy" id="2697053"/>
    <lineage>
        <taxon>Bacteria</taxon>
        <taxon>Pseudomonadati</taxon>
        <taxon>Bacteroidota</taxon>
        <taxon>Flavobacteriia</taxon>
        <taxon>Flavobacteriales</taxon>
        <taxon>Flavobacteriaceae</taxon>
        <taxon>Poritiphilus</taxon>
    </lineage>
</organism>
<gene>
    <name evidence="3" type="ORF">GTQ38_04490</name>
</gene>
<dbReference type="InterPro" id="IPR028994">
    <property type="entry name" value="Integrin_alpha_N"/>
</dbReference>
<comment type="caution">
    <text evidence="3">The sequence shown here is derived from an EMBL/GenBank/DDBJ whole genome shotgun (WGS) entry which is preliminary data.</text>
</comment>
<dbReference type="InterPro" id="IPR011519">
    <property type="entry name" value="UnbV_ASPIC"/>
</dbReference>
<sequence length="508" mass="55493">MTWKTTLFSLPILFVVLISECQETVSPKTEDHDRSGSVFTSVTAGRIATDGGLSRGVAWGDYDGDGDPDLYVANSNGQWNAIYRNNGDGSFKKMTDDNGDVKVISEVVKHGGNSQGVNWVDYDGDGDLDLYVVSRGSEGNFLFKNIDGLGFKRITDSPLTDEGISASMACWVDIEGDGDLDVFIVASGSGSNLAFRNDGEGVFVKMEDNPLSSGRGRGRACGCGDATGDGLPEFYVANAQTTNDYYINLGNWEFKKVSEGHVVEDIGYSYGVSWADYDDDGDLDLFLANFDKKNFLYRNDGNGNLSPILEGPVSQQTGGASKGHSWGDYDNDGDLDLYVANGTYRPDMYNFFYLNQGNGQFVQDFSGHLKKHADTSAGAAHADFDRDGDLDIFVANWGSGDQVNRFYENTTQGKNWIMIRLGGAKGNSYGIGAKLSLFADQKVQYRWMLPVTGYGSQNDYELHFGLGNSTKIDSLKVQWVSGEQDVYYEPAPNAHYLAVEGGELKPME</sequence>
<dbReference type="PANTHER" id="PTHR16026">
    <property type="entry name" value="CARTILAGE ACIDIC PROTEIN 1"/>
    <property type="match status" value="1"/>
</dbReference>
<keyword evidence="1" id="KW-0732">Signal</keyword>
<dbReference type="AlphaFoldDB" id="A0A6L9E955"/>
<keyword evidence="4" id="KW-1185">Reference proteome</keyword>
<dbReference type="Pfam" id="PF07593">
    <property type="entry name" value="UnbV_ASPIC"/>
    <property type="match status" value="1"/>
</dbReference>
<dbReference type="Gene3D" id="2.130.10.130">
    <property type="entry name" value="Integrin alpha, N-terminal"/>
    <property type="match status" value="2"/>
</dbReference>
<evidence type="ECO:0000313" key="3">
    <source>
        <dbReference type="EMBL" id="NAS11246.1"/>
    </source>
</evidence>
<evidence type="ECO:0000256" key="1">
    <source>
        <dbReference type="ARBA" id="ARBA00022729"/>
    </source>
</evidence>
<reference evidence="3 4" key="1">
    <citation type="submission" date="2020-01" db="EMBL/GenBank/DDBJ databases">
        <title>Bacteria diversity of Porities sp.</title>
        <authorList>
            <person name="Wang G."/>
        </authorList>
    </citation>
    <scope>NUCLEOTIDE SEQUENCE [LARGE SCALE GENOMIC DNA]</scope>
    <source>
        <strain evidence="3 4">R33</strain>
    </source>
</reference>
<name>A0A6L9E955_9FLAO</name>
<protein>
    <recommendedName>
        <fullName evidence="2">ASPIC/UnbV domain-containing protein</fullName>
    </recommendedName>
</protein>
<feature type="domain" description="ASPIC/UnbV" evidence="2">
    <location>
        <begin position="430"/>
        <end position="496"/>
    </location>
</feature>
<dbReference type="EMBL" id="WXYO01000002">
    <property type="protein sequence ID" value="NAS11246.1"/>
    <property type="molecule type" value="Genomic_DNA"/>
</dbReference>
<dbReference type="PANTHER" id="PTHR16026:SF0">
    <property type="entry name" value="CARTILAGE ACIDIC PROTEIN 1"/>
    <property type="match status" value="1"/>
</dbReference>
<proteinExistence type="predicted"/>
<dbReference type="Proteomes" id="UP000475249">
    <property type="component" value="Unassembled WGS sequence"/>
</dbReference>
<dbReference type="RefSeq" id="WP_161434285.1">
    <property type="nucleotide sequence ID" value="NZ_WXYO01000002.1"/>
</dbReference>
<dbReference type="SUPFAM" id="SSF69318">
    <property type="entry name" value="Integrin alpha N-terminal domain"/>
    <property type="match status" value="1"/>
</dbReference>
<dbReference type="InterPro" id="IPR013517">
    <property type="entry name" value="FG-GAP"/>
</dbReference>
<dbReference type="InterPro" id="IPR027039">
    <property type="entry name" value="Crtac1"/>
</dbReference>